<dbReference type="HOGENOM" id="CLU_127127_0_0_11"/>
<evidence type="ECO:0000256" key="1">
    <source>
        <dbReference type="SAM" id="MobiDB-lite"/>
    </source>
</evidence>
<proteinExistence type="predicted"/>
<feature type="region of interest" description="Disordered" evidence="1">
    <location>
        <begin position="143"/>
        <end position="166"/>
    </location>
</feature>
<keyword evidence="3" id="KW-1185">Reference proteome</keyword>
<protein>
    <submittedName>
        <fullName evidence="2">Uncharacterized protein</fullName>
    </submittedName>
</protein>
<accession>K0KDY3</accession>
<reference evidence="2 3" key="1">
    <citation type="journal article" date="2012" name="BMC Genomics">
        <title>Complete genome sequence of Saccharothrix espanaensis DSM 44229T and comparison to the other completely sequenced Pseudonocardiaceae.</title>
        <authorList>
            <person name="Strobel T."/>
            <person name="Al-Dilaimi A."/>
            <person name="Blom J."/>
            <person name="Gessner A."/>
            <person name="Kalinowski J."/>
            <person name="Luzhetska M."/>
            <person name="Puhler A."/>
            <person name="Szczepanowski R."/>
            <person name="Bechthold A."/>
            <person name="Ruckert C."/>
        </authorList>
    </citation>
    <scope>NUCLEOTIDE SEQUENCE [LARGE SCALE GENOMIC DNA]</scope>
    <source>
        <strain evidence="3">ATCC 51144 / DSM 44229 / JCM 9112 / NBRC 15066 / NRRL 15764</strain>
    </source>
</reference>
<dbReference type="KEGG" id="sesp:BN6_75230"/>
<sequence>MSRPVRAGPLDDRAGRGRPGAAGRPTRRVGCDVSHTDPQVAPPAGPSRRQDVTVDETLRAAVLRRLSQLEEVAERGAAEALVPLARAEINRLADGWRLLLTVHQPHSDGRCRACPGVLRHKKWPCQVWTMAHQHLIGEGLPHRERRRPLRGPFGRMRDAETSTEATTEIPAVVSKPRHALPD</sequence>
<name>K0KDY3_SACES</name>
<dbReference type="Proteomes" id="UP000006281">
    <property type="component" value="Chromosome"/>
</dbReference>
<dbReference type="eggNOG" id="ENOG503436Q">
    <property type="taxonomic scope" value="Bacteria"/>
</dbReference>
<dbReference type="AlphaFoldDB" id="K0KDY3"/>
<dbReference type="PATRIC" id="fig|1179773.3.peg.7596"/>
<dbReference type="EMBL" id="HE804045">
    <property type="protein sequence ID" value="CCH34748.1"/>
    <property type="molecule type" value="Genomic_DNA"/>
</dbReference>
<feature type="region of interest" description="Disordered" evidence="1">
    <location>
        <begin position="1"/>
        <end position="51"/>
    </location>
</feature>
<evidence type="ECO:0000313" key="3">
    <source>
        <dbReference type="Proteomes" id="UP000006281"/>
    </source>
</evidence>
<evidence type="ECO:0000313" key="2">
    <source>
        <dbReference type="EMBL" id="CCH34748.1"/>
    </source>
</evidence>
<organism evidence="2 3">
    <name type="scientific">Saccharothrix espanaensis (strain ATCC 51144 / DSM 44229 / JCM 9112 / NBRC 15066 / NRRL 15764)</name>
    <dbReference type="NCBI Taxonomy" id="1179773"/>
    <lineage>
        <taxon>Bacteria</taxon>
        <taxon>Bacillati</taxon>
        <taxon>Actinomycetota</taxon>
        <taxon>Actinomycetes</taxon>
        <taxon>Pseudonocardiales</taxon>
        <taxon>Pseudonocardiaceae</taxon>
        <taxon>Saccharothrix</taxon>
    </lineage>
</organism>
<gene>
    <name evidence="2" type="ordered locus">BN6_75230</name>
</gene>
<dbReference type="STRING" id="1179773.BN6_75230"/>